<feature type="transmembrane region" description="Helical" evidence="5">
    <location>
        <begin position="78"/>
        <end position="97"/>
    </location>
</feature>
<dbReference type="OrthoDB" id="1493324at2"/>
<evidence type="ECO:0000256" key="2">
    <source>
        <dbReference type="ARBA" id="ARBA00022692"/>
    </source>
</evidence>
<keyword evidence="3 5" id="KW-1133">Transmembrane helix</keyword>
<dbReference type="RefSeq" id="WP_148783328.1">
    <property type="nucleotide sequence ID" value="NZ_VNHU01000009.1"/>
</dbReference>
<gene>
    <name evidence="6" type="ORF">BD809_10914</name>
</gene>
<dbReference type="GO" id="GO:0016020">
    <property type="term" value="C:membrane"/>
    <property type="evidence" value="ECO:0007669"/>
    <property type="project" value="UniProtKB-SubCell"/>
</dbReference>
<feature type="transmembrane region" description="Helical" evidence="5">
    <location>
        <begin position="6"/>
        <end position="24"/>
    </location>
</feature>
<evidence type="ECO:0000313" key="7">
    <source>
        <dbReference type="Proteomes" id="UP000324376"/>
    </source>
</evidence>
<protein>
    <submittedName>
        <fullName evidence="6">DoxX-like protein</fullName>
    </submittedName>
</protein>
<name>A0A5S5BYZ8_9FLAO</name>
<dbReference type="Pfam" id="PF13564">
    <property type="entry name" value="DoxX_2"/>
    <property type="match status" value="1"/>
</dbReference>
<comment type="caution">
    <text evidence="6">The sequence shown here is derived from an EMBL/GenBank/DDBJ whole genome shotgun (WGS) entry which is preliminary data.</text>
</comment>
<dbReference type="AlphaFoldDB" id="A0A5S5BYZ8"/>
<reference evidence="6 7" key="1">
    <citation type="submission" date="2019-07" db="EMBL/GenBank/DDBJ databases">
        <title>Genomic Encyclopedia of Archaeal and Bacterial Type Strains, Phase II (KMG-II): from individual species to whole genera.</title>
        <authorList>
            <person name="Goeker M."/>
        </authorList>
    </citation>
    <scope>NUCLEOTIDE SEQUENCE [LARGE SCALE GENOMIC DNA]</scope>
    <source>
        <strain evidence="6 7">DSM 17527</strain>
    </source>
</reference>
<comment type="subcellular location">
    <subcellularLocation>
        <location evidence="1">Membrane</location>
        <topology evidence="1">Multi-pass membrane protein</topology>
    </subcellularLocation>
</comment>
<keyword evidence="2 5" id="KW-0812">Transmembrane</keyword>
<evidence type="ECO:0000313" key="6">
    <source>
        <dbReference type="EMBL" id="TYP71432.1"/>
    </source>
</evidence>
<feature type="transmembrane region" description="Helical" evidence="5">
    <location>
        <begin position="104"/>
        <end position="121"/>
    </location>
</feature>
<sequence>MEYVLLAMKLIVSLSILNVWLIQYNKPTRWRGGNAKTIVQEFHVYGLPTWFCYLIGMLKIGLAILLLLSIWYPELAQPSALGLSVLLIGSIIMHLKIKDPLYKSLPAFVFLSLSLIIAFYPF</sequence>
<dbReference type="EMBL" id="VNHU01000009">
    <property type="protein sequence ID" value="TYP71432.1"/>
    <property type="molecule type" value="Genomic_DNA"/>
</dbReference>
<dbReference type="InterPro" id="IPR032808">
    <property type="entry name" value="DoxX"/>
</dbReference>
<keyword evidence="7" id="KW-1185">Reference proteome</keyword>
<feature type="transmembrane region" description="Helical" evidence="5">
    <location>
        <begin position="45"/>
        <end position="72"/>
    </location>
</feature>
<evidence type="ECO:0000256" key="1">
    <source>
        <dbReference type="ARBA" id="ARBA00004141"/>
    </source>
</evidence>
<evidence type="ECO:0000256" key="3">
    <source>
        <dbReference type="ARBA" id="ARBA00022989"/>
    </source>
</evidence>
<accession>A0A5S5BYZ8</accession>
<evidence type="ECO:0000256" key="4">
    <source>
        <dbReference type="ARBA" id="ARBA00023136"/>
    </source>
</evidence>
<proteinExistence type="predicted"/>
<organism evidence="6 7">
    <name type="scientific">Aquimarina intermedia</name>
    <dbReference type="NCBI Taxonomy" id="350814"/>
    <lineage>
        <taxon>Bacteria</taxon>
        <taxon>Pseudomonadati</taxon>
        <taxon>Bacteroidota</taxon>
        <taxon>Flavobacteriia</taxon>
        <taxon>Flavobacteriales</taxon>
        <taxon>Flavobacteriaceae</taxon>
        <taxon>Aquimarina</taxon>
    </lineage>
</organism>
<dbReference type="Proteomes" id="UP000324376">
    <property type="component" value="Unassembled WGS sequence"/>
</dbReference>
<evidence type="ECO:0000256" key="5">
    <source>
        <dbReference type="SAM" id="Phobius"/>
    </source>
</evidence>
<keyword evidence="4 5" id="KW-0472">Membrane</keyword>